<protein>
    <submittedName>
        <fullName evidence="2">Uncharacterized protein</fullName>
    </submittedName>
</protein>
<gene>
    <name evidence="2" type="ORF">FH972_012728</name>
</gene>
<feature type="compositionally biased region" description="Basic and acidic residues" evidence="1">
    <location>
        <begin position="243"/>
        <end position="252"/>
    </location>
</feature>
<keyword evidence="3" id="KW-1185">Reference proteome</keyword>
<reference evidence="2 3" key="1">
    <citation type="submission" date="2019-06" db="EMBL/GenBank/DDBJ databases">
        <title>A chromosomal-level reference genome of Carpinus fangiana (Coryloideae, Betulaceae).</title>
        <authorList>
            <person name="Yang X."/>
            <person name="Wang Z."/>
            <person name="Zhang L."/>
            <person name="Hao G."/>
            <person name="Liu J."/>
            <person name="Yang Y."/>
        </authorList>
    </citation>
    <scope>NUCLEOTIDE SEQUENCE [LARGE SCALE GENOMIC DNA]</scope>
    <source>
        <strain evidence="2">Cfa_2016G</strain>
        <tissue evidence="2">Leaf</tissue>
    </source>
</reference>
<organism evidence="2 3">
    <name type="scientific">Carpinus fangiana</name>
    <dbReference type="NCBI Taxonomy" id="176857"/>
    <lineage>
        <taxon>Eukaryota</taxon>
        <taxon>Viridiplantae</taxon>
        <taxon>Streptophyta</taxon>
        <taxon>Embryophyta</taxon>
        <taxon>Tracheophyta</taxon>
        <taxon>Spermatophyta</taxon>
        <taxon>Magnoliopsida</taxon>
        <taxon>eudicotyledons</taxon>
        <taxon>Gunneridae</taxon>
        <taxon>Pentapetalae</taxon>
        <taxon>rosids</taxon>
        <taxon>fabids</taxon>
        <taxon>Fagales</taxon>
        <taxon>Betulaceae</taxon>
        <taxon>Carpinus</taxon>
    </lineage>
</organism>
<dbReference type="EMBL" id="CM017325">
    <property type="protein sequence ID" value="KAE8055919.1"/>
    <property type="molecule type" value="Genomic_DNA"/>
</dbReference>
<accession>A0A5N6R4L3</accession>
<dbReference type="AlphaFoldDB" id="A0A5N6R4L3"/>
<dbReference type="Proteomes" id="UP000327013">
    <property type="component" value="Chromosome 5"/>
</dbReference>
<sequence>MIQEKCRGVQRAVNLRKKEQVWLARIFGELVAVEDSRVFRDQTAPGRPRVLAQKCGNRNGRFLVLEEYNDRGRCGSIFVPEGRDRQGGTAESGGGSGESSGKALTVMGDHAASGSVIKCLSVAGGKAKYVGEGSNCCAGCVSVGGRGQLLDYLEKLQVELFKCIGNLKLCNCCLQHGRQEDSGLEMLEATKEAQEINFDLNKGPEETLWTVVGKKQRRNKEKGLLPRPNSSWVSGRNGFGPVEPRKEARVHEGSSSGLMARLGHTGRSHSREKEAFDQPVFSTGEARTMTVVESPAVSLAVEVSATGAVGVGKDVSATSAQMDVTPDGVVTTREVEAPVGATASVEASTAGVGVITQGISVYRRREGKESTLEKGIVSSTAEGDSELCETGDKPFCVPLMSGLLEEDASRDGSAPEISGCGALLLVPLGESSTWSHDSGDTSEVLTVPVGVVPEELEVPAVVESEVLEVDLPLTMAVSNVVGLSSDGQEKLKEECFKQILAMG</sequence>
<name>A0A5N6R4L3_9ROSI</name>
<feature type="region of interest" description="Disordered" evidence="1">
    <location>
        <begin position="79"/>
        <end position="103"/>
    </location>
</feature>
<evidence type="ECO:0000313" key="2">
    <source>
        <dbReference type="EMBL" id="KAE8055919.1"/>
    </source>
</evidence>
<evidence type="ECO:0000256" key="1">
    <source>
        <dbReference type="SAM" id="MobiDB-lite"/>
    </source>
</evidence>
<feature type="region of interest" description="Disordered" evidence="1">
    <location>
        <begin position="219"/>
        <end position="275"/>
    </location>
</feature>
<proteinExistence type="predicted"/>
<evidence type="ECO:0000313" key="3">
    <source>
        <dbReference type="Proteomes" id="UP000327013"/>
    </source>
</evidence>